<organism evidence="2 3">
    <name type="scientific">Alistipes intestinihominis</name>
    <dbReference type="NCBI Taxonomy" id="3133172"/>
    <lineage>
        <taxon>Bacteria</taxon>
        <taxon>Pseudomonadati</taxon>
        <taxon>Bacteroidota</taxon>
        <taxon>Bacteroidia</taxon>
        <taxon>Bacteroidales</taxon>
        <taxon>Rikenellaceae</taxon>
        <taxon>Alistipes</taxon>
    </lineage>
</organism>
<keyword evidence="1" id="KW-0472">Membrane</keyword>
<evidence type="ECO:0000313" key="3">
    <source>
        <dbReference type="Proteomes" id="UP001460202"/>
    </source>
</evidence>
<gene>
    <name evidence="2" type="ORF">WMO46_02520</name>
</gene>
<dbReference type="Proteomes" id="UP001460202">
    <property type="component" value="Unassembled WGS sequence"/>
</dbReference>
<sequence>MIKKLIGIIVAVAVIVIIVVAAVRRDNFRSMVLRDEMLNGVRPTEEPSRLISPAELDVPAELSAESDVPAEPVPDAGAVDSLTVEVTDSI</sequence>
<dbReference type="RefSeq" id="WP_349093726.1">
    <property type="nucleotide sequence ID" value="NZ_JBBMFL010000002.1"/>
</dbReference>
<keyword evidence="1" id="KW-1133">Transmembrane helix</keyword>
<protein>
    <submittedName>
        <fullName evidence="2">Uncharacterized protein</fullName>
    </submittedName>
</protein>
<feature type="transmembrane region" description="Helical" evidence="1">
    <location>
        <begin position="6"/>
        <end position="24"/>
    </location>
</feature>
<name>A0ABV1GTV4_9BACT</name>
<comment type="caution">
    <text evidence="2">The sequence shown here is derived from an EMBL/GenBank/DDBJ whole genome shotgun (WGS) entry which is preliminary data.</text>
</comment>
<keyword evidence="1" id="KW-0812">Transmembrane</keyword>
<evidence type="ECO:0000313" key="2">
    <source>
        <dbReference type="EMBL" id="MEQ2543824.1"/>
    </source>
</evidence>
<reference evidence="2 3" key="1">
    <citation type="submission" date="2024-03" db="EMBL/GenBank/DDBJ databases">
        <title>Human intestinal bacterial collection.</title>
        <authorList>
            <person name="Pauvert C."/>
            <person name="Hitch T.C.A."/>
            <person name="Clavel T."/>
        </authorList>
    </citation>
    <scope>NUCLEOTIDE SEQUENCE [LARGE SCALE GENOMIC DNA]</scope>
    <source>
        <strain evidence="2 3">CLA-KB-H122</strain>
    </source>
</reference>
<keyword evidence="3" id="KW-1185">Reference proteome</keyword>
<dbReference type="EMBL" id="JBBMFL010000002">
    <property type="protein sequence ID" value="MEQ2543824.1"/>
    <property type="molecule type" value="Genomic_DNA"/>
</dbReference>
<evidence type="ECO:0000256" key="1">
    <source>
        <dbReference type="SAM" id="Phobius"/>
    </source>
</evidence>
<proteinExistence type="predicted"/>
<accession>A0ABV1GTV4</accession>